<keyword evidence="1" id="KW-0812">Transmembrane</keyword>
<organism evidence="3 4">
    <name type="scientific">Microcella frigidaquae</name>
    <dbReference type="NCBI Taxonomy" id="424758"/>
    <lineage>
        <taxon>Bacteria</taxon>
        <taxon>Bacillati</taxon>
        <taxon>Actinomycetota</taxon>
        <taxon>Actinomycetes</taxon>
        <taxon>Micrococcales</taxon>
        <taxon>Microbacteriaceae</taxon>
        <taxon>Microcella</taxon>
    </lineage>
</organism>
<dbReference type="InterPro" id="IPR029059">
    <property type="entry name" value="AB_hydrolase_5"/>
</dbReference>
<feature type="domain" description="Alpha/beta hydrolase fold-5" evidence="2">
    <location>
        <begin position="91"/>
        <end position="250"/>
    </location>
</feature>
<evidence type="ECO:0000259" key="2">
    <source>
        <dbReference type="Pfam" id="PF12695"/>
    </source>
</evidence>
<evidence type="ECO:0000256" key="1">
    <source>
        <dbReference type="SAM" id="Phobius"/>
    </source>
</evidence>
<feature type="transmembrane region" description="Helical" evidence="1">
    <location>
        <begin position="26"/>
        <end position="46"/>
    </location>
</feature>
<accession>A0A840XMY5</accession>
<gene>
    <name evidence="3" type="ORF">BJ959_000775</name>
</gene>
<proteinExistence type="predicted"/>
<dbReference type="SUPFAM" id="SSF53474">
    <property type="entry name" value="alpha/beta-Hydrolases"/>
    <property type="match status" value="1"/>
</dbReference>
<dbReference type="Gene3D" id="3.40.50.1820">
    <property type="entry name" value="alpha/beta hydrolase"/>
    <property type="match status" value="1"/>
</dbReference>
<keyword evidence="1" id="KW-0472">Membrane</keyword>
<keyword evidence="4" id="KW-1185">Reference proteome</keyword>
<dbReference type="InterPro" id="IPR029058">
    <property type="entry name" value="AB_hydrolase_fold"/>
</dbReference>
<dbReference type="RefSeq" id="WP_153982486.1">
    <property type="nucleotide sequence ID" value="NZ_BAAANZ010000009.1"/>
</dbReference>
<evidence type="ECO:0000313" key="4">
    <source>
        <dbReference type="Proteomes" id="UP000552883"/>
    </source>
</evidence>
<dbReference type="GO" id="GO:0016787">
    <property type="term" value="F:hydrolase activity"/>
    <property type="evidence" value="ECO:0007669"/>
    <property type="project" value="InterPro"/>
</dbReference>
<dbReference type="Pfam" id="PF12695">
    <property type="entry name" value="Abhydrolase_5"/>
    <property type="match status" value="1"/>
</dbReference>
<dbReference type="OrthoDB" id="9780932at2"/>
<dbReference type="EMBL" id="JACHBS010000001">
    <property type="protein sequence ID" value="MBB5617279.1"/>
    <property type="molecule type" value="Genomic_DNA"/>
</dbReference>
<dbReference type="Proteomes" id="UP000552883">
    <property type="component" value="Unassembled WGS sequence"/>
</dbReference>
<comment type="caution">
    <text evidence="3">The sequence shown here is derived from an EMBL/GenBank/DDBJ whole genome shotgun (WGS) entry which is preliminary data.</text>
</comment>
<keyword evidence="1" id="KW-1133">Transmembrane helix</keyword>
<name>A0A840XMY5_9MICO</name>
<reference evidence="3 4" key="1">
    <citation type="submission" date="2020-08" db="EMBL/GenBank/DDBJ databases">
        <title>Sequencing the genomes of 1000 actinobacteria strains.</title>
        <authorList>
            <person name="Klenk H.-P."/>
        </authorList>
    </citation>
    <scope>NUCLEOTIDE SEQUENCE [LARGE SCALE GENOMIC DNA]</scope>
    <source>
        <strain evidence="3 4">DSM 23889</strain>
    </source>
</reference>
<protein>
    <submittedName>
        <fullName evidence="3">Pimeloyl-ACP methyl ester carboxylesterase</fullName>
    </submittedName>
</protein>
<evidence type="ECO:0000313" key="3">
    <source>
        <dbReference type="EMBL" id="MBB5617279.1"/>
    </source>
</evidence>
<dbReference type="AlphaFoldDB" id="A0A840XMY5"/>
<sequence length="264" mass="27543">MTSEHSASAPRRPSRRPSRLRRRVRLVGWSALSALALVVLGFVMWASTPYPAERGPVIDVWANDAIAVEYLPEGILMTPTVGGGDAEGTGLVFVPGARVQAHAYMHQLSGVVEQHGATVLITEPTLNLAFFDTRTLADFTTAAPEVDRWFVGGHSLGGVRGCLMTPGSDAAGLVLFGSYCAGDIADSGLPVLSIAGENDALSTPAIIEENAGLLPADAVFVTIEGANHASFGDYGPQSGDGERSITSEQMRAELTALLGEALAG</sequence>